<protein>
    <submittedName>
        <fullName evidence="2">ParA family protein</fullName>
    </submittedName>
</protein>
<feature type="domain" description="AAA" evidence="1">
    <location>
        <begin position="3"/>
        <end position="179"/>
    </location>
</feature>
<dbReference type="InterPro" id="IPR025669">
    <property type="entry name" value="AAA_dom"/>
</dbReference>
<dbReference type="PANTHER" id="PTHR13696:SF52">
    <property type="entry name" value="PARA FAMILY PROTEIN CT_582"/>
    <property type="match status" value="1"/>
</dbReference>
<gene>
    <name evidence="2" type="ORF">ACFSR2_05455</name>
</gene>
<dbReference type="Gene3D" id="3.40.50.300">
    <property type="entry name" value="P-loop containing nucleotide triphosphate hydrolases"/>
    <property type="match status" value="1"/>
</dbReference>
<dbReference type="Pfam" id="PF13614">
    <property type="entry name" value="AAA_31"/>
    <property type="match status" value="1"/>
</dbReference>
<dbReference type="CDD" id="cd02042">
    <property type="entry name" value="ParAB_family"/>
    <property type="match status" value="1"/>
</dbReference>
<evidence type="ECO:0000259" key="1">
    <source>
        <dbReference type="Pfam" id="PF13614"/>
    </source>
</evidence>
<evidence type="ECO:0000313" key="2">
    <source>
        <dbReference type="EMBL" id="MFD2520318.1"/>
    </source>
</evidence>
<dbReference type="RefSeq" id="WP_340238913.1">
    <property type="nucleotide sequence ID" value="NZ_JBBEWC010000011.1"/>
</dbReference>
<comment type="caution">
    <text evidence="2">The sequence shown here is derived from an EMBL/GenBank/DDBJ whole genome shotgun (WGS) entry which is preliminary data.</text>
</comment>
<evidence type="ECO:0000313" key="3">
    <source>
        <dbReference type="Proteomes" id="UP001597510"/>
    </source>
</evidence>
<accession>A0ABW5J463</accession>
<dbReference type="SUPFAM" id="SSF52540">
    <property type="entry name" value="P-loop containing nucleoside triphosphate hydrolases"/>
    <property type="match status" value="1"/>
</dbReference>
<name>A0ABW5J463_9BACT</name>
<proteinExistence type="predicted"/>
<dbReference type="InterPro" id="IPR050678">
    <property type="entry name" value="DNA_Partitioning_ATPase"/>
</dbReference>
<reference evidence="3" key="1">
    <citation type="journal article" date="2019" name="Int. J. Syst. Evol. Microbiol.">
        <title>The Global Catalogue of Microorganisms (GCM) 10K type strain sequencing project: providing services to taxonomists for standard genome sequencing and annotation.</title>
        <authorList>
            <consortium name="The Broad Institute Genomics Platform"/>
            <consortium name="The Broad Institute Genome Sequencing Center for Infectious Disease"/>
            <person name="Wu L."/>
            <person name="Ma J."/>
        </authorList>
    </citation>
    <scope>NUCLEOTIDE SEQUENCE [LARGE SCALE GENOMIC DNA]</scope>
    <source>
        <strain evidence="3">KCTC 52344</strain>
    </source>
</reference>
<sequence>MGKIISIVNQKGGVGKTTTAINLSTALALLDYNILVIDCDPQANATSGFGLNPKEFEKNNLYSLLVGESTFEESIQQTNIPNLQIIPSHIDLAGFEIEIINEMSREAIMKEQIAGLADKYDFIFMDCSPSLGLLVINALVASDSALVPVQCEYFALEGLAKLVDTIKLVQKKVNPALQIEGIVPVMYDGRTNLSQEVVKELKTAFDQLAYTTIIPRNIRLADAPSFGMPVFFVDRKYGGNGNSDLIFENAGAIAYLNLAKEFLLRNDKKILKE</sequence>
<dbReference type="InterPro" id="IPR027417">
    <property type="entry name" value="P-loop_NTPase"/>
</dbReference>
<dbReference type="Proteomes" id="UP001597510">
    <property type="component" value="Unassembled WGS sequence"/>
</dbReference>
<dbReference type="EMBL" id="JBHULC010000005">
    <property type="protein sequence ID" value="MFD2520318.1"/>
    <property type="molecule type" value="Genomic_DNA"/>
</dbReference>
<organism evidence="2 3">
    <name type="scientific">Emticicia soli</name>
    <dbReference type="NCBI Taxonomy" id="2027878"/>
    <lineage>
        <taxon>Bacteria</taxon>
        <taxon>Pseudomonadati</taxon>
        <taxon>Bacteroidota</taxon>
        <taxon>Cytophagia</taxon>
        <taxon>Cytophagales</taxon>
        <taxon>Leadbetterellaceae</taxon>
        <taxon>Emticicia</taxon>
    </lineage>
</organism>
<dbReference type="PANTHER" id="PTHR13696">
    <property type="entry name" value="P-LOOP CONTAINING NUCLEOSIDE TRIPHOSPHATE HYDROLASE"/>
    <property type="match status" value="1"/>
</dbReference>
<keyword evidence="3" id="KW-1185">Reference proteome</keyword>